<dbReference type="InterPro" id="IPR006439">
    <property type="entry name" value="HAD-SF_hydro_IA"/>
</dbReference>
<dbReference type="EMBL" id="FORM01000003">
    <property type="protein sequence ID" value="SFI98186.1"/>
    <property type="molecule type" value="Genomic_DNA"/>
</dbReference>
<dbReference type="InterPro" id="IPR023214">
    <property type="entry name" value="HAD_sf"/>
</dbReference>
<dbReference type="SFLD" id="SFLDG01129">
    <property type="entry name" value="C1.5:_HAD__Beta-PGM__Phosphata"/>
    <property type="match status" value="1"/>
</dbReference>
<dbReference type="Pfam" id="PF13419">
    <property type="entry name" value="HAD_2"/>
    <property type="match status" value="1"/>
</dbReference>
<dbReference type="PANTHER" id="PTHR46193:SF18">
    <property type="entry name" value="HEXITOL PHOSPHATASE B"/>
    <property type="match status" value="1"/>
</dbReference>
<dbReference type="AlphaFoldDB" id="A0A1I3MNE7"/>
<dbReference type="Proteomes" id="UP000199559">
    <property type="component" value="Unassembled WGS sequence"/>
</dbReference>
<keyword evidence="7" id="KW-1185">Reference proteome</keyword>
<name>A0A1I3MNE7_9FLAO</name>
<keyword evidence="4" id="KW-0460">Magnesium</keyword>
<dbReference type="InterPro" id="IPR041492">
    <property type="entry name" value="HAD_2"/>
</dbReference>
<dbReference type="SUPFAM" id="SSF56784">
    <property type="entry name" value="HAD-like"/>
    <property type="match status" value="1"/>
</dbReference>
<dbReference type="GO" id="GO:0046872">
    <property type="term" value="F:metal ion binding"/>
    <property type="evidence" value="ECO:0007669"/>
    <property type="project" value="UniProtKB-KW"/>
</dbReference>
<evidence type="ECO:0000256" key="3">
    <source>
        <dbReference type="ARBA" id="ARBA00022723"/>
    </source>
</evidence>
<sequence>MYGKKAHNKYLRLKTRPMLKAVLFDMDGVIVDTEPLHKKAYFLMFDHFNINVSSALYESTTGQSTINVCKRLCEVFGLDNNPEELVQCKRKIFTGLFHSDPSLKLIDGVLDIIQDYHKNGLTLVLASSASMQTINNVFTRFDLDQYFVAKISGADLKASKPHPEIFEKAAGLAGHPQAHCIVIEDSTNGIKAAKSAGSYCIGFDSFHSKNQDYTLADHVVNTFNDIPFKTITALLS</sequence>
<comment type="similarity">
    <text evidence="2">Belongs to the HAD-like hydrolase superfamily. CbbY/CbbZ/Gph/YieH family.</text>
</comment>
<comment type="cofactor">
    <cofactor evidence="1">
        <name>Mg(2+)</name>
        <dbReference type="ChEBI" id="CHEBI:18420"/>
    </cofactor>
</comment>
<protein>
    <submittedName>
        <fullName evidence="6">Haloacid dehalogenase superfamily, subfamily IA, variant 3 with third motif having DD or ED</fullName>
    </submittedName>
</protein>
<evidence type="ECO:0000256" key="2">
    <source>
        <dbReference type="ARBA" id="ARBA00006171"/>
    </source>
</evidence>
<dbReference type="NCBIfam" id="TIGR01509">
    <property type="entry name" value="HAD-SF-IA-v3"/>
    <property type="match status" value="1"/>
</dbReference>
<gene>
    <name evidence="6" type="ORF">SAMN05443431_103225</name>
</gene>
<evidence type="ECO:0000313" key="7">
    <source>
        <dbReference type="Proteomes" id="UP000199559"/>
    </source>
</evidence>
<dbReference type="SFLD" id="SFLDS00003">
    <property type="entry name" value="Haloacid_Dehalogenase"/>
    <property type="match status" value="1"/>
</dbReference>
<evidence type="ECO:0000313" key="6">
    <source>
        <dbReference type="EMBL" id="SFI98186.1"/>
    </source>
</evidence>
<accession>A0A1I3MNE7</accession>
<evidence type="ECO:0000256" key="1">
    <source>
        <dbReference type="ARBA" id="ARBA00001946"/>
    </source>
</evidence>
<keyword evidence="3" id="KW-0479">Metal-binding</keyword>
<dbReference type="InterPro" id="IPR051600">
    <property type="entry name" value="Beta-PGM-like"/>
</dbReference>
<dbReference type="PANTHER" id="PTHR46193">
    <property type="entry name" value="6-PHOSPHOGLUCONATE PHOSPHATASE"/>
    <property type="match status" value="1"/>
</dbReference>
<reference evidence="7" key="1">
    <citation type="submission" date="2016-10" db="EMBL/GenBank/DDBJ databases">
        <authorList>
            <person name="Varghese N."/>
            <person name="Submissions S."/>
        </authorList>
    </citation>
    <scope>NUCLEOTIDE SEQUENCE [LARGE SCALE GENOMIC DNA]</scope>
    <source>
        <strain evidence="7">DSM 28881</strain>
    </source>
</reference>
<evidence type="ECO:0000256" key="5">
    <source>
        <dbReference type="ARBA" id="ARBA00023277"/>
    </source>
</evidence>
<proteinExistence type="inferred from homology"/>
<dbReference type="InterPro" id="IPR036412">
    <property type="entry name" value="HAD-like_sf"/>
</dbReference>
<organism evidence="6 7">
    <name type="scientific">Olleya namhaensis</name>
    <dbReference type="NCBI Taxonomy" id="1144750"/>
    <lineage>
        <taxon>Bacteria</taxon>
        <taxon>Pseudomonadati</taxon>
        <taxon>Bacteroidota</taxon>
        <taxon>Flavobacteriia</taxon>
        <taxon>Flavobacteriales</taxon>
        <taxon>Flavobacteriaceae</taxon>
    </lineage>
</organism>
<dbReference type="STRING" id="1144750.SAMN05443431_103225"/>
<dbReference type="Gene3D" id="1.10.150.240">
    <property type="entry name" value="Putative phosphatase, domain 2"/>
    <property type="match status" value="1"/>
</dbReference>
<dbReference type="GO" id="GO:0003824">
    <property type="term" value="F:catalytic activity"/>
    <property type="evidence" value="ECO:0007669"/>
    <property type="project" value="UniProtKB-ARBA"/>
</dbReference>
<evidence type="ECO:0000256" key="4">
    <source>
        <dbReference type="ARBA" id="ARBA00022842"/>
    </source>
</evidence>
<dbReference type="InterPro" id="IPR023198">
    <property type="entry name" value="PGP-like_dom2"/>
</dbReference>
<dbReference type="Gene3D" id="3.40.50.1000">
    <property type="entry name" value="HAD superfamily/HAD-like"/>
    <property type="match status" value="1"/>
</dbReference>
<keyword evidence="5" id="KW-0119">Carbohydrate metabolism</keyword>